<name>A0ABM1BWE9_LIMPO</name>
<sequence length="148" mass="16439">MGKKKRSNISSVDKQGLGVDKQIVSSEPGGQDCEQDSASGEKTPVFKDPNYLAGKSNGKKPRVWKSLKQIIAIERATYLQNVVTYSSLDAAPSRKPLKKYSDISGLPGIYTDPQTKLRYFNAEEFTRIRMLSPDLVNGYLTLRKANIP</sequence>
<accession>A0ABM1BWE9</accession>
<keyword evidence="4" id="KW-0539">Nucleus</keyword>
<reference evidence="8" key="1">
    <citation type="submission" date="2025-08" db="UniProtKB">
        <authorList>
            <consortium name="RefSeq"/>
        </authorList>
    </citation>
    <scope>IDENTIFICATION</scope>
    <source>
        <tissue evidence="8">Muscle</tissue>
    </source>
</reference>
<keyword evidence="2" id="KW-0805">Transcription regulation</keyword>
<keyword evidence="7" id="KW-1185">Reference proteome</keyword>
<dbReference type="InterPro" id="IPR029525">
    <property type="entry name" value="INO80C/Ies6"/>
</dbReference>
<proteinExistence type="predicted"/>
<dbReference type="InterPro" id="IPR013272">
    <property type="entry name" value="Vps72/YL1_C"/>
</dbReference>
<evidence type="ECO:0000259" key="6">
    <source>
        <dbReference type="SMART" id="SM00993"/>
    </source>
</evidence>
<organism evidence="7 8">
    <name type="scientific">Limulus polyphemus</name>
    <name type="common">Atlantic horseshoe crab</name>
    <dbReference type="NCBI Taxonomy" id="6850"/>
    <lineage>
        <taxon>Eukaryota</taxon>
        <taxon>Metazoa</taxon>
        <taxon>Ecdysozoa</taxon>
        <taxon>Arthropoda</taxon>
        <taxon>Chelicerata</taxon>
        <taxon>Merostomata</taxon>
        <taxon>Xiphosura</taxon>
        <taxon>Limulidae</taxon>
        <taxon>Limulus</taxon>
    </lineage>
</organism>
<dbReference type="RefSeq" id="XP_013789964.1">
    <property type="nucleotide sequence ID" value="XM_013934510.2"/>
</dbReference>
<dbReference type="SMART" id="SM00993">
    <property type="entry name" value="YL1_C"/>
    <property type="match status" value="1"/>
</dbReference>
<protein>
    <submittedName>
        <fullName evidence="8">INO80 complex subunit C-like</fullName>
    </submittedName>
</protein>
<dbReference type="PANTHER" id="PTHR31200">
    <property type="entry name" value="INO80 COMPLEX SUBUNIT C"/>
    <property type="match status" value="1"/>
</dbReference>
<gene>
    <name evidence="8" type="primary">LOC106473834</name>
</gene>
<dbReference type="Pfam" id="PF08265">
    <property type="entry name" value="YL1_C"/>
    <property type="match status" value="1"/>
</dbReference>
<evidence type="ECO:0000313" key="7">
    <source>
        <dbReference type="Proteomes" id="UP000694941"/>
    </source>
</evidence>
<evidence type="ECO:0000256" key="4">
    <source>
        <dbReference type="ARBA" id="ARBA00023242"/>
    </source>
</evidence>
<dbReference type="PANTHER" id="PTHR31200:SF1">
    <property type="entry name" value="INO80 COMPLEX SUBUNIT C"/>
    <property type="match status" value="1"/>
</dbReference>
<comment type="subcellular location">
    <subcellularLocation>
        <location evidence="1">Nucleus</location>
    </subcellularLocation>
</comment>
<evidence type="ECO:0000256" key="1">
    <source>
        <dbReference type="ARBA" id="ARBA00004123"/>
    </source>
</evidence>
<evidence type="ECO:0000313" key="8">
    <source>
        <dbReference type="RefSeq" id="XP_013789964.1"/>
    </source>
</evidence>
<evidence type="ECO:0000256" key="5">
    <source>
        <dbReference type="SAM" id="MobiDB-lite"/>
    </source>
</evidence>
<keyword evidence="3" id="KW-0804">Transcription</keyword>
<dbReference type="GeneID" id="106473834"/>
<dbReference type="Proteomes" id="UP000694941">
    <property type="component" value="Unplaced"/>
</dbReference>
<feature type="domain" description="Vps72/YL1 C-terminal" evidence="6">
    <location>
        <begin position="99"/>
        <end position="128"/>
    </location>
</feature>
<evidence type="ECO:0000256" key="2">
    <source>
        <dbReference type="ARBA" id="ARBA00023015"/>
    </source>
</evidence>
<evidence type="ECO:0000256" key="3">
    <source>
        <dbReference type="ARBA" id="ARBA00023163"/>
    </source>
</evidence>
<feature type="region of interest" description="Disordered" evidence="5">
    <location>
        <begin position="1"/>
        <end position="59"/>
    </location>
</feature>